<feature type="modified residue" description="4-aspartylphosphate" evidence="6">
    <location>
        <position position="55"/>
    </location>
</feature>
<dbReference type="CDD" id="cd00383">
    <property type="entry name" value="trans_reg_C"/>
    <property type="match status" value="1"/>
</dbReference>
<dbReference type="InterPro" id="IPR001867">
    <property type="entry name" value="OmpR/PhoB-type_DNA-bd"/>
</dbReference>
<dbReference type="SUPFAM" id="SSF46894">
    <property type="entry name" value="C-terminal effector domain of the bipartite response regulators"/>
    <property type="match status" value="1"/>
</dbReference>
<dbReference type="GO" id="GO:0006355">
    <property type="term" value="P:regulation of DNA-templated transcription"/>
    <property type="evidence" value="ECO:0007669"/>
    <property type="project" value="InterPro"/>
</dbReference>
<evidence type="ECO:0000256" key="7">
    <source>
        <dbReference type="PROSITE-ProRule" id="PRU01091"/>
    </source>
</evidence>
<evidence type="ECO:0000259" key="9">
    <source>
        <dbReference type="PROSITE" id="PS51755"/>
    </source>
</evidence>
<keyword evidence="4 7" id="KW-0238">DNA-binding</keyword>
<organism evidence="11 12">
    <name type="scientific">Parabacteroides acidifaciens</name>
    <dbReference type="NCBI Taxonomy" id="2290935"/>
    <lineage>
        <taxon>Bacteria</taxon>
        <taxon>Pseudomonadati</taxon>
        <taxon>Bacteroidota</taxon>
        <taxon>Bacteroidia</taxon>
        <taxon>Bacteroidales</taxon>
        <taxon>Tannerellaceae</taxon>
        <taxon>Parabacteroides</taxon>
    </lineage>
</organism>
<dbReference type="GO" id="GO:0000976">
    <property type="term" value="F:transcription cis-regulatory region binding"/>
    <property type="evidence" value="ECO:0007669"/>
    <property type="project" value="TreeGrafter"/>
</dbReference>
<dbReference type="AlphaFoldDB" id="A0A3D8HE71"/>
<dbReference type="Proteomes" id="UP000256321">
    <property type="component" value="Unassembled WGS sequence"/>
</dbReference>
<dbReference type="PROSITE" id="PS51755">
    <property type="entry name" value="OMPR_PHOB"/>
    <property type="match status" value="1"/>
</dbReference>
<dbReference type="PROSITE" id="PS50110">
    <property type="entry name" value="RESPONSE_REGULATORY"/>
    <property type="match status" value="1"/>
</dbReference>
<dbReference type="PANTHER" id="PTHR48111">
    <property type="entry name" value="REGULATOR OF RPOS"/>
    <property type="match status" value="1"/>
</dbReference>
<evidence type="ECO:0000256" key="2">
    <source>
        <dbReference type="ARBA" id="ARBA00023012"/>
    </source>
</evidence>
<dbReference type="GO" id="GO:0005829">
    <property type="term" value="C:cytosol"/>
    <property type="evidence" value="ECO:0007669"/>
    <property type="project" value="TreeGrafter"/>
</dbReference>
<evidence type="ECO:0000313" key="11">
    <source>
        <dbReference type="EMBL" id="RDU49265.1"/>
    </source>
</evidence>
<keyword evidence="2" id="KW-0902">Two-component regulatory system</keyword>
<dbReference type="InterPro" id="IPR016032">
    <property type="entry name" value="Sig_transdc_resp-reg_C-effctor"/>
</dbReference>
<dbReference type="Gene3D" id="1.10.10.10">
    <property type="entry name" value="Winged helix-like DNA-binding domain superfamily/Winged helix DNA-binding domain"/>
    <property type="match status" value="1"/>
</dbReference>
<sequence length="230" mass="26499">MKDKKSILVVEDEVTLSMIIKDALEEEGYLVITACNGLQGIDCFYKQHPDLIIADVMMPEIDGFEMIRRIRKEDKEVPVLFLSARSSTDDIVSGFELGANDYVRKPFSLRELVVRAKALLIKSKTEEEKAEFYEIGLYTFYPKTQTLLIAGESDTLSFKESEILKRLCKSENQPIYSKDILLNLWGDDSFYNARSLHVFITKLRHKLEKDPHIKILNVRGIGYKLINEQL</sequence>
<comment type="caution">
    <text evidence="11">The sequence shown here is derived from an EMBL/GenBank/DDBJ whole genome shotgun (WGS) entry which is preliminary data.</text>
</comment>
<proteinExistence type="predicted"/>
<evidence type="ECO:0000313" key="12">
    <source>
        <dbReference type="Proteomes" id="UP000256321"/>
    </source>
</evidence>
<keyword evidence="1 6" id="KW-0597">Phosphoprotein</keyword>
<evidence type="ECO:0000256" key="1">
    <source>
        <dbReference type="ARBA" id="ARBA00022553"/>
    </source>
</evidence>
<dbReference type="Pfam" id="PF00486">
    <property type="entry name" value="Trans_reg_C"/>
    <property type="match status" value="1"/>
</dbReference>
<evidence type="ECO:0000256" key="3">
    <source>
        <dbReference type="ARBA" id="ARBA00023015"/>
    </source>
</evidence>
<dbReference type="Gene3D" id="3.40.50.2300">
    <property type="match status" value="1"/>
</dbReference>
<dbReference type="SMART" id="SM00862">
    <property type="entry name" value="Trans_reg_C"/>
    <property type="match status" value="1"/>
</dbReference>
<dbReference type="SUPFAM" id="SSF52172">
    <property type="entry name" value="CheY-like"/>
    <property type="match status" value="1"/>
</dbReference>
<dbReference type="CDD" id="cd17574">
    <property type="entry name" value="REC_OmpR"/>
    <property type="match status" value="1"/>
</dbReference>
<feature type="domain" description="OmpR/PhoB-type" evidence="9">
    <location>
        <begin position="130"/>
        <end position="227"/>
    </location>
</feature>
<gene>
    <name evidence="11" type="ORF">DWU89_10265</name>
    <name evidence="10" type="ORF">H8784_10005</name>
</gene>
<evidence type="ECO:0000256" key="5">
    <source>
        <dbReference type="ARBA" id="ARBA00023163"/>
    </source>
</evidence>
<protein>
    <submittedName>
        <fullName evidence="11">DNA-binding response regulator</fullName>
    </submittedName>
    <submittedName>
        <fullName evidence="10">Response regulator transcription factor</fullName>
    </submittedName>
</protein>
<dbReference type="FunFam" id="3.40.50.2300:FF:000001">
    <property type="entry name" value="DNA-binding response regulator PhoB"/>
    <property type="match status" value="1"/>
</dbReference>
<dbReference type="InterPro" id="IPR039420">
    <property type="entry name" value="WalR-like"/>
</dbReference>
<dbReference type="SMART" id="SM00448">
    <property type="entry name" value="REC"/>
    <property type="match status" value="1"/>
</dbReference>
<dbReference type="Pfam" id="PF00072">
    <property type="entry name" value="Response_reg"/>
    <property type="match status" value="1"/>
</dbReference>
<accession>A0A3D8HE71</accession>
<keyword evidence="5" id="KW-0804">Transcription</keyword>
<dbReference type="Proteomes" id="UP000629596">
    <property type="component" value="Unassembled WGS sequence"/>
</dbReference>
<dbReference type="EMBL" id="JACRTI010000020">
    <property type="protein sequence ID" value="MBC8602049.1"/>
    <property type="molecule type" value="Genomic_DNA"/>
</dbReference>
<evidence type="ECO:0000313" key="13">
    <source>
        <dbReference type="Proteomes" id="UP000629596"/>
    </source>
</evidence>
<dbReference type="GO" id="GO:0000156">
    <property type="term" value="F:phosphorelay response regulator activity"/>
    <property type="evidence" value="ECO:0007669"/>
    <property type="project" value="TreeGrafter"/>
</dbReference>
<dbReference type="PANTHER" id="PTHR48111:SF40">
    <property type="entry name" value="PHOSPHATE REGULON TRANSCRIPTIONAL REGULATORY PROTEIN PHOB"/>
    <property type="match status" value="1"/>
</dbReference>
<dbReference type="RefSeq" id="WP_115499555.1">
    <property type="nucleotide sequence ID" value="NZ_JACRTI010000020.1"/>
</dbReference>
<evidence type="ECO:0000259" key="8">
    <source>
        <dbReference type="PROSITE" id="PS50110"/>
    </source>
</evidence>
<dbReference type="GO" id="GO:0032993">
    <property type="term" value="C:protein-DNA complex"/>
    <property type="evidence" value="ECO:0007669"/>
    <property type="project" value="TreeGrafter"/>
</dbReference>
<keyword evidence="13" id="KW-1185">Reference proteome</keyword>
<name>A0A3D8HE71_9BACT</name>
<dbReference type="EMBL" id="QREV01000020">
    <property type="protein sequence ID" value="RDU49265.1"/>
    <property type="molecule type" value="Genomic_DNA"/>
</dbReference>
<keyword evidence="3" id="KW-0805">Transcription regulation</keyword>
<dbReference type="InterPro" id="IPR036388">
    <property type="entry name" value="WH-like_DNA-bd_sf"/>
</dbReference>
<dbReference type="InterPro" id="IPR001789">
    <property type="entry name" value="Sig_transdc_resp-reg_receiver"/>
</dbReference>
<evidence type="ECO:0000256" key="4">
    <source>
        <dbReference type="ARBA" id="ARBA00023125"/>
    </source>
</evidence>
<reference evidence="10 13" key="2">
    <citation type="submission" date="2020-08" db="EMBL/GenBank/DDBJ databases">
        <title>Genome public.</title>
        <authorList>
            <person name="Liu C."/>
            <person name="Sun Q."/>
        </authorList>
    </citation>
    <scope>NUCLEOTIDE SEQUENCE [LARGE SCALE GENOMIC DNA]</scope>
    <source>
        <strain evidence="10 13">426_9</strain>
    </source>
</reference>
<feature type="DNA-binding region" description="OmpR/PhoB-type" evidence="7">
    <location>
        <begin position="130"/>
        <end position="227"/>
    </location>
</feature>
<feature type="domain" description="Response regulatory" evidence="8">
    <location>
        <begin position="6"/>
        <end position="120"/>
    </location>
</feature>
<dbReference type="InterPro" id="IPR011006">
    <property type="entry name" value="CheY-like_superfamily"/>
</dbReference>
<evidence type="ECO:0000313" key="10">
    <source>
        <dbReference type="EMBL" id="MBC8602049.1"/>
    </source>
</evidence>
<evidence type="ECO:0000256" key="6">
    <source>
        <dbReference type="PROSITE-ProRule" id="PRU00169"/>
    </source>
</evidence>
<reference evidence="11 12" key="1">
    <citation type="submission" date="2018-07" db="EMBL/GenBank/DDBJ databases">
        <title>Parabacteroides acidifaciens nov. sp., isolated from human feces.</title>
        <authorList>
            <person name="Wang Y.J."/>
        </authorList>
    </citation>
    <scope>NUCLEOTIDE SEQUENCE [LARGE SCALE GENOMIC DNA]</scope>
    <source>
        <strain evidence="11 12">426-9</strain>
    </source>
</reference>